<reference evidence="7 8" key="1">
    <citation type="journal article" date="2019" name="Anaerobe">
        <title>Detection of Robinsoniella peoriensis in multiple bone samples of a trauma patient.</title>
        <authorList>
            <person name="Schrottner P."/>
            <person name="Hartwich K."/>
            <person name="Bunk B."/>
            <person name="Schober I."/>
            <person name="Helbig S."/>
            <person name="Rudolph W.W."/>
            <person name="Gunzer F."/>
        </authorList>
    </citation>
    <scope>NUCLEOTIDE SEQUENCE [LARGE SCALE GENOMIC DNA]</scope>
    <source>
        <strain evidence="7 8">DSM 106044</strain>
    </source>
</reference>
<dbReference type="PANTHER" id="PTHR30290">
    <property type="entry name" value="PERIPLASMIC BINDING COMPONENT OF ABC TRANSPORTER"/>
    <property type="match status" value="1"/>
</dbReference>
<protein>
    <submittedName>
        <fullName evidence="7">Dipeptide-binding protein</fullName>
    </submittedName>
</protein>
<dbReference type="Gene3D" id="3.10.105.10">
    <property type="entry name" value="Dipeptide-binding Protein, Domain 3"/>
    <property type="match status" value="1"/>
</dbReference>
<dbReference type="Gene3D" id="3.90.76.10">
    <property type="entry name" value="Dipeptide-binding Protein, Domain 1"/>
    <property type="match status" value="1"/>
</dbReference>
<dbReference type="PANTHER" id="PTHR30290:SF9">
    <property type="entry name" value="OLIGOPEPTIDE-BINDING PROTEIN APPA"/>
    <property type="match status" value="1"/>
</dbReference>
<dbReference type="Pfam" id="PF00496">
    <property type="entry name" value="SBP_bac_5"/>
    <property type="match status" value="1"/>
</dbReference>
<accession>A0A4U8Q633</accession>
<feature type="chain" id="PRO_5039498140" evidence="5">
    <location>
        <begin position="21"/>
        <end position="538"/>
    </location>
</feature>
<evidence type="ECO:0000256" key="5">
    <source>
        <dbReference type="SAM" id="SignalP"/>
    </source>
</evidence>
<dbReference type="RefSeq" id="WP_243133064.1">
    <property type="nucleotide sequence ID" value="NZ_QGQD01000069.1"/>
</dbReference>
<keyword evidence="8" id="KW-1185">Reference proteome</keyword>
<dbReference type="GO" id="GO:0015833">
    <property type="term" value="P:peptide transport"/>
    <property type="evidence" value="ECO:0007669"/>
    <property type="project" value="TreeGrafter"/>
</dbReference>
<dbReference type="CDD" id="cd08516">
    <property type="entry name" value="PBP2_NikA_DppA_OppA_like_11"/>
    <property type="match status" value="1"/>
</dbReference>
<dbReference type="SUPFAM" id="SSF53850">
    <property type="entry name" value="Periplasmic binding protein-like II"/>
    <property type="match status" value="1"/>
</dbReference>
<evidence type="ECO:0000256" key="1">
    <source>
        <dbReference type="ARBA" id="ARBA00005695"/>
    </source>
</evidence>
<dbReference type="InterPro" id="IPR039424">
    <property type="entry name" value="SBP_5"/>
</dbReference>
<dbReference type="GO" id="GO:1904680">
    <property type="term" value="F:peptide transmembrane transporter activity"/>
    <property type="evidence" value="ECO:0007669"/>
    <property type="project" value="TreeGrafter"/>
</dbReference>
<dbReference type="PROSITE" id="PS51257">
    <property type="entry name" value="PROKAR_LIPOPROTEIN"/>
    <property type="match status" value="1"/>
</dbReference>
<comment type="similarity">
    <text evidence="1">Belongs to the bacterial solute-binding protein 5 family.</text>
</comment>
<dbReference type="PIRSF" id="PIRSF002741">
    <property type="entry name" value="MppA"/>
    <property type="match status" value="1"/>
</dbReference>
<evidence type="ECO:0000256" key="2">
    <source>
        <dbReference type="ARBA" id="ARBA00022448"/>
    </source>
</evidence>
<proteinExistence type="inferred from homology"/>
<dbReference type="AlphaFoldDB" id="A0A4U8Q633"/>
<feature type="compositionally biased region" description="Polar residues" evidence="4">
    <location>
        <begin position="33"/>
        <end position="45"/>
    </location>
</feature>
<evidence type="ECO:0000256" key="3">
    <source>
        <dbReference type="ARBA" id="ARBA00022729"/>
    </source>
</evidence>
<evidence type="ECO:0000313" key="8">
    <source>
        <dbReference type="Proteomes" id="UP000306509"/>
    </source>
</evidence>
<dbReference type="Proteomes" id="UP000306509">
    <property type="component" value="Unassembled WGS sequence"/>
</dbReference>
<comment type="caution">
    <text evidence="7">The sequence shown here is derived from an EMBL/GenBank/DDBJ whole genome shotgun (WGS) entry which is preliminary data.</text>
</comment>
<keyword evidence="2" id="KW-0813">Transport</keyword>
<keyword evidence="3 5" id="KW-0732">Signal</keyword>
<evidence type="ECO:0000259" key="6">
    <source>
        <dbReference type="Pfam" id="PF00496"/>
    </source>
</evidence>
<dbReference type="Gene3D" id="3.40.190.10">
    <property type="entry name" value="Periplasmic binding protein-like II"/>
    <property type="match status" value="1"/>
</dbReference>
<dbReference type="InterPro" id="IPR000914">
    <property type="entry name" value="SBP_5_dom"/>
</dbReference>
<dbReference type="GO" id="GO:0042597">
    <property type="term" value="C:periplasmic space"/>
    <property type="evidence" value="ECO:0007669"/>
    <property type="project" value="UniProtKB-ARBA"/>
</dbReference>
<dbReference type="GO" id="GO:0043190">
    <property type="term" value="C:ATP-binding cassette (ABC) transporter complex"/>
    <property type="evidence" value="ECO:0007669"/>
    <property type="project" value="InterPro"/>
</dbReference>
<organism evidence="7 8">
    <name type="scientific">Robinsoniella peoriensis</name>
    <dbReference type="NCBI Taxonomy" id="180332"/>
    <lineage>
        <taxon>Bacteria</taxon>
        <taxon>Bacillati</taxon>
        <taxon>Bacillota</taxon>
        <taxon>Clostridia</taxon>
        <taxon>Lachnospirales</taxon>
        <taxon>Lachnospiraceae</taxon>
        <taxon>Robinsoniella</taxon>
    </lineage>
</organism>
<feature type="domain" description="Solute-binding protein family 5" evidence="6">
    <location>
        <begin position="110"/>
        <end position="459"/>
    </location>
</feature>
<feature type="region of interest" description="Disordered" evidence="4">
    <location>
        <begin position="24"/>
        <end position="67"/>
    </location>
</feature>
<name>A0A4U8Q633_9FIRM</name>
<dbReference type="EMBL" id="QGQD01000069">
    <property type="protein sequence ID" value="TLC99512.1"/>
    <property type="molecule type" value="Genomic_DNA"/>
</dbReference>
<feature type="signal peptide" evidence="5">
    <location>
        <begin position="1"/>
        <end position="20"/>
    </location>
</feature>
<sequence length="538" mass="58992" precursor="true">MRGLKKLMVFTLAAVIAASAAGCGSSQGKAEADNTTVTEAGQTGESAAAEADSQNAGAEAEKTSAAGGTVKVSVGSEPDNLDPMLSSATDTSAIMMNVFEGLLGFNEKGEFIPALSETYDISEDGLTYSFKLKQGIKFHDGADFTSKDVKYTYEKLAGLNGEAPLNETLNQLLASVETPDDYSVNLILKEKNAGFLSKATISIVEKDYTQNSTKPVGTGPFKFVEYIQGQKVILEKYPEYSTIKERMPIIDKVEFKIMTDANARLMGLKSGDLDITSVDAKNVEALKNDYNIVQGPQNMVQLMALNNSVEPFNDVKVRQAINYAVNKEEIINTVVNGNGTKVDSFLSPSMSTYFNTDLKNCYNTDIEKAKTLLKEAGYENGFKMTITVPSNYQTHVDTAQVIKNQLSKIGIEADIQLIEWAQWLDTVYGKANYEATIIGHSGKLDPNDFLNRFDSAYDKNYFKFSDPQYDELIHQAAVSTDEAKRVELFKECQQLLVDQAAAIYIQDPDVIYATSKSVQGMKNYPVTFLDMSSISLTK</sequence>
<gene>
    <name evidence="7" type="primary">dppA</name>
    <name evidence="7" type="ORF">DSM106044_03715</name>
</gene>
<evidence type="ECO:0000256" key="4">
    <source>
        <dbReference type="SAM" id="MobiDB-lite"/>
    </source>
</evidence>
<evidence type="ECO:0000313" key="7">
    <source>
        <dbReference type="EMBL" id="TLC99512.1"/>
    </source>
</evidence>
<dbReference type="STRING" id="180332.GCA_000797495_01108"/>
<dbReference type="InterPro" id="IPR030678">
    <property type="entry name" value="Peptide/Ni-bd"/>
</dbReference>